<accession>A0A4S4D3D5</accession>
<feature type="compositionally biased region" description="Basic residues" evidence="1">
    <location>
        <begin position="58"/>
        <end position="68"/>
    </location>
</feature>
<dbReference type="SUPFAM" id="SSF54277">
    <property type="entry name" value="CAD &amp; PB1 domains"/>
    <property type="match status" value="1"/>
</dbReference>
<proteinExistence type="predicted"/>
<sequence>MLISYPHSMIPIFILLLFSKKTKKNKKKQNKTKQTKQTQKHTSFYSSRGSPRSPFYIKKTKKKKKKKQGNWSREPPLQSYLHIPTQSRGLMPRPVLVQQPEAVKPKDGNCRLFGIPLISNHVTTEPAHSHKTTIETDQRSEQRKGVNVVDQPLPSVEQEKPSQMCQPLVRDCLGKVHGGSTWSCTKVHKRGIALGRSVDLTKFSNYEELIAELDQLFEFNGELKARNKNWLIIFTDDEGDMMLVGDDPWL</sequence>
<name>A0A4S4D3D5_CAMSN</name>
<dbReference type="PANTHER" id="PTHR31384">
    <property type="entry name" value="AUXIN RESPONSE FACTOR 4-RELATED"/>
    <property type="match status" value="1"/>
</dbReference>
<feature type="region of interest" description="Disordered" evidence="1">
    <location>
        <begin position="124"/>
        <end position="145"/>
    </location>
</feature>
<feature type="compositionally biased region" description="Polar residues" evidence="1">
    <location>
        <begin position="41"/>
        <end position="50"/>
    </location>
</feature>
<keyword evidence="4" id="KW-1185">Reference proteome</keyword>
<dbReference type="GO" id="GO:0009725">
    <property type="term" value="P:response to hormone"/>
    <property type="evidence" value="ECO:0007669"/>
    <property type="project" value="InterPro"/>
</dbReference>
<dbReference type="AlphaFoldDB" id="A0A4S4D3D5"/>
<evidence type="ECO:0000259" key="2">
    <source>
        <dbReference type="PROSITE" id="PS51745"/>
    </source>
</evidence>
<evidence type="ECO:0000313" key="3">
    <source>
        <dbReference type="EMBL" id="THF95695.1"/>
    </source>
</evidence>
<feature type="domain" description="PB1" evidence="2">
    <location>
        <begin position="182"/>
        <end position="250"/>
    </location>
</feature>
<organism evidence="3 4">
    <name type="scientific">Camellia sinensis var. sinensis</name>
    <name type="common">China tea</name>
    <dbReference type="NCBI Taxonomy" id="542762"/>
    <lineage>
        <taxon>Eukaryota</taxon>
        <taxon>Viridiplantae</taxon>
        <taxon>Streptophyta</taxon>
        <taxon>Embryophyta</taxon>
        <taxon>Tracheophyta</taxon>
        <taxon>Spermatophyta</taxon>
        <taxon>Magnoliopsida</taxon>
        <taxon>eudicotyledons</taxon>
        <taxon>Gunneridae</taxon>
        <taxon>Pentapetalae</taxon>
        <taxon>asterids</taxon>
        <taxon>Ericales</taxon>
        <taxon>Theaceae</taxon>
        <taxon>Camellia</taxon>
    </lineage>
</organism>
<dbReference type="InterPro" id="IPR053793">
    <property type="entry name" value="PB1-like"/>
</dbReference>
<feature type="compositionally biased region" description="Basic and acidic residues" evidence="1">
    <location>
        <begin position="132"/>
        <end position="144"/>
    </location>
</feature>
<feature type="region of interest" description="Disordered" evidence="1">
    <location>
        <begin position="24"/>
        <end position="85"/>
    </location>
</feature>
<gene>
    <name evidence="3" type="ORF">TEA_025288</name>
</gene>
<protein>
    <recommendedName>
        <fullName evidence="2">PB1 domain-containing protein</fullName>
    </recommendedName>
</protein>
<feature type="compositionally biased region" description="Basic residues" evidence="1">
    <location>
        <begin position="24"/>
        <end position="34"/>
    </location>
</feature>
<dbReference type="EMBL" id="SDRB02013189">
    <property type="protein sequence ID" value="THF95695.1"/>
    <property type="molecule type" value="Genomic_DNA"/>
</dbReference>
<evidence type="ECO:0000313" key="4">
    <source>
        <dbReference type="Proteomes" id="UP000306102"/>
    </source>
</evidence>
<evidence type="ECO:0000256" key="1">
    <source>
        <dbReference type="SAM" id="MobiDB-lite"/>
    </source>
</evidence>
<dbReference type="GO" id="GO:0006355">
    <property type="term" value="P:regulation of DNA-templated transcription"/>
    <property type="evidence" value="ECO:0007669"/>
    <property type="project" value="InterPro"/>
</dbReference>
<dbReference type="Proteomes" id="UP000306102">
    <property type="component" value="Unassembled WGS sequence"/>
</dbReference>
<dbReference type="GO" id="GO:0003677">
    <property type="term" value="F:DNA binding"/>
    <property type="evidence" value="ECO:0007669"/>
    <property type="project" value="InterPro"/>
</dbReference>
<reference evidence="3 4" key="1">
    <citation type="journal article" date="2018" name="Proc. Natl. Acad. Sci. U.S.A.">
        <title>Draft genome sequence of Camellia sinensis var. sinensis provides insights into the evolution of the tea genome and tea quality.</title>
        <authorList>
            <person name="Wei C."/>
            <person name="Yang H."/>
            <person name="Wang S."/>
            <person name="Zhao J."/>
            <person name="Liu C."/>
            <person name="Gao L."/>
            <person name="Xia E."/>
            <person name="Lu Y."/>
            <person name="Tai Y."/>
            <person name="She G."/>
            <person name="Sun J."/>
            <person name="Cao H."/>
            <person name="Tong W."/>
            <person name="Gao Q."/>
            <person name="Li Y."/>
            <person name="Deng W."/>
            <person name="Jiang X."/>
            <person name="Wang W."/>
            <person name="Chen Q."/>
            <person name="Zhang S."/>
            <person name="Li H."/>
            <person name="Wu J."/>
            <person name="Wang P."/>
            <person name="Li P."/>
            <person name="Shi C."/>
            <person name="Zheng F."/>
            <person name="Jian J."/>
            <person name="Huang B."/>
            <person name="Shan D."/>
            <person name="Shi M."/>
            <person name="Fang C."/>
            <person name="Yue Y."/>
            <person name="Li F."/>
            <person name="Li D."/>
            <person name="Wei S."/>
            <person name="Han B."/>
            <person name="Jiang C."/>
            <person name="Yin Y."/>
            <person name="Xia T."/>
            <person name="Zhang Z."/>
            <person name="Bennetzen J.L."/>
            <person name="Zhao S."/>
            <person name="Wan X."/>
        </authorList>
    </citation>
    <scope>NUCLEOTIDE SEQUENCE [LARGE SCALE GENOMIC DNA]</scope>
    <source>
        <strain evidence="4">cv. Shuchazao</strain>
        <tissue evidence="3">Leaf</tissue>
    </source>
</reference>
<dbReference type="PANTHER" id="PTHR31384:SF79">
    <property type="entry name" value="AUXIN RESPONSE FACTOR 2"/>
    <property type="match status" value="1"/>
</dbReference>
<comment type="caution">
    <text evidence="3">The sequence shown here is derived from an EMBL/GenBank/DDBJ whole genome shotgun (WGS) entry which is preliminary data.</text>
</comment>
<dbReference type="Gene3D" id="3.10.20.90">
    <property type="entry name" value="Phosphatidylinositol 3-kinase Catalytic Subunit, Chain A, domain 1"/>
    <property type="match status" value="1"/>
</dbReference>
<dbReference type="PROSITE" id="PS51745">
    <property type="entry name" value="PB1"/>
    <property type="match status" value="1"/>
</dbReference>
<dbReference type="InterPro" id="IPR044835">
    <property type="entry name" value="ARF_plant"/>
</dbReference>